<proteinExistence type="predicted"/>
<name>A0ABW3MMG6_9PSEU</name>
<reference evidence="3" key="1">
    <citation type="journal article" date="2019" name="Int. J. Syst. Evol. Microbiol.">
        <title>The Global Catalogue of Microorganisms (GCM) 10K type strain sequencing project: providing services to taxonomists for standard genome sequencing and annotation.</title>
        <authorList>
            <consortium name="The Broad Institute Genomics Platform"/>
            <consortium name="The Broad Institute Genome Sequencing Center for Infectious Disease"/>
            <person name="Wu L."/>
            <person name="Ma J."/>
        </authorList>
    </citation>
    <scope>NUCLEOTIDE SEQUENCE [LARGE SCALE GENOMIC DNA]</scope>
    <source>
        <strain evidence="3">JCM 31486</strain>
    </source>
</reference>
<gene>
    <name evidence="2" type="ORF">ACFQ1S_34665</name>
</gene>
<feature type="domain" description="Hydantoinase B/oxoprolinase" evidence="1">
    <location>
        <begin position="51"/>
        <end position="171"/>
    </location>
</feature>
<dbReference type="EMBL" id="JBHTIS010002744">
    <property type="protein sequence ID" value="MFD1050305.1"/>
    <property type="molecule type" value="Genomic_DNA"/>
</dbReference>
<sequence length="206" mass="22579">MVPPRVNIEICCFTRPERKCRTPVVAWSHAEDSSLCADHSARARDGTRGVGEPCRDMHTVIGRNVRFPHATLGDLRAQVSCVLTGQRRLAEIVTRWGVQTVTEARDAIFAQTERMERASINEIPDGVYRAGGFLDNDGIDLSTPLPVNVVVTVSGSTVEVDLTDCADQTAGDPAVPIVDELHDRTRQVHAVISLRHEMKIARASTT</sequence>
<dbReference type="InterPro" id="IPR003692">
    <property type="entry name" value="Hydantoinase_B"/>
</dbReference>
<evidence type="ECO:0000313" key="3">
    <source>
        <dbReference type="Proteomes" id="UP001597045"/>
    </source>
</evidence>
<accession>A0ABW3MMG6</accession>
<comment type="caution">
    <text evidence="2">The sequence shown here is derived from an EMBL/GenBank/DDBJ whole genome shotgun (WGS) entry which is preliminary data.</text>
</comment>
<evidence type="ECO:0000259" key="1">
    <source>
        <dbReference type="Pfam" id="PF02538"/>
    </source>
</evidence>
<feature type="non-terminal residue" evidence="2">
    <location>
        <position position="206"/>
    </location>
</feature>
<keyword evidence="3" id="KW-1185">Reference proteome</keyword>
<dbReference type="Pfam" id="PF02538">
    <property type="entry name" value="Hydantoinase_B"/>
    <property type="match status" value="1"/>
</dbReference>
<protein>
    <submittedName>
        <fullName evidence="2">Hydantoinase B/oxoprolinase family protein</fullName>
    </submittedName>
</protein>
<organism evidence="2 3">
    <name type="scientific">Kibdelosporangium lantanae</name>
    <dbReference type="NCBI Taxonomy" id="1497396"/>
    <lineage>
        <taxon>Bacteria</taxon>
        <taxon>Bacillati</taxon>
        <taxon>Actinomycetota</taxon>
        <taxon>Actinomycetes</taxon>
        <taxon>Pseudonocardiales</taxon>
        <taxon>Pseudonocardiaceae</taxon>
        <taxon>Kibdelosporangium</taxon>
    </lineage>
</organism>
<dbReference type="Proteomes" id="UP001597045">
    <property type="component" value="Unassembled WGS sequence"/>
</dbReference>
<evidence type="ECO:0000313" key="2">
    <source>
        <dbReference type="EMBL" id="MFD1050305.1"/>
    </source>
</evidence>